<dbReference type="SUPFAM" id="SSF50199">
    <property type="entry name" value="Staphylococcal nuclease"/>
    <property type="match status" value="1"/>
</dbReference>
<evidence type="ECO:0000313" key="1">
    <source>
        <dbReference type="EMBL" id="GAC03452.1"/>
    </source>
</evidence>
<evidence type="ECO:0008006" key="3">
    <source>
        <dbReference type="Google" id="ProtNLM"/>
    </source>
</evidence>
<reference evidence="1 2" key="1">
    <citation type="journal article" date="2014" name="Environ. Microbiol.">
        <title>Comparative genomics of the marine bacterial genus Glaciecola reveals the high degree of genomic diversity and genomic characteristic for cold adaptation.</title>
        <authorList>
            <person name="Qin Q.L."/>
            <person name="Xie B.B."/>
            <person name="Yu Y."/>
            <person name="Shu Y.L."/>
            <person name="Rong J.C."/>
            <person name="Zhang Y.J."/>
            <person name="Zhao D.L."/>
            <person name="Chen X.L."/>
            <person name="Zhang X.Y."/>
            <person name="Chen B."/>
            <person name="Zhou B.C."/>
            <person name="Zhang Y.Z."/>
        </authorList>
    </citation>
    <scope>NUCLEOTIDE SEQUENCE [LARGE SCALE GENOMIC DNA]</scope>
    <source>
        <strain evidence="1 2">NO2</strain>
    </source>
</reference>
<dbReference type="EMBL" id="BAEK01000011">
    <property type="protein sequence ID" value="GAC03452.1"/>
    <property type="molecule type" value="Genomic_DNA"/>
</dbReference>
<organism evidence="1 2">
    <name type="scientific">Paraglaciecola agarilytica NO2</name>
    <dbReference type="NCBI Taxonomy" id="1125747"/>
    <lineage>
        <taxon>Bacteria</taxon>
        <taxon>Pseudomonadati</taxon>
        <taxon>Pseudomonadota</taxon>
        <taxon>Gammaproteobacteria</taxon>
        <taxon>Alteromonadales</taxon>
        <taxon>Alteromonadaceae</taxon>
        <taxon>Paraglaciecola</taxon>
    </lineage>
</organism>
<comment type="caution">
    <text evidence="1">The sequence shown here is derived from an EMBL/GenBank/DDBJ whole genome shotgun (WGS) entry which is preliminary data.</text>
</comment>
<keyword evidence="2" id="KW-1185">Reference proteome</keyword>
<accession>A0ABQ0I2A1</accession>
<dbReference type="InterPro" id="IPR035437">
    <property type="entry name" value="SNase_OB-fold_sf"/>
</dbReference>
<dbReference type="RefSeq" id="WP_008302276.1">
    <property type="nucleotide sequence ID" value="NZ_BAEK01000011.1"/>
</dbReference>
<name>A0ABQ0I2A1_9ALTE</name>
<sequence>MSQHLKILAAFFLACFTNSAISKTSYRGTLLRVVTPSTLDIQISETDFIQIQILGPDYMADSKRLCTEEDIKSKCERLQELLGEQDIGVTIEKRDDKVMYGDIVYQGKLLSSTMISEGWYRVDNKMYSAAYLFDAERKAFCNYRGVWAKNKGRHEVISKCMRR</sequence>
<evidence type="ECO:0000313" key="2">
    <source>
        <dbReference type="Proteomes" id="UP000008372"/>
    </source>
</evidence>
<dbReference type="Proteomes" id="UP000008372">
    <property type="component" value="Unassembled WGS sequence"/>
</dbReference>
<dbReference type="Gene3D" id="2.40.50.90">
    <property type="match status" value="1"/>
</dbReference>
<gene>
    <name evidence="1" type="ORF">GAGA_0587</name>
</gene>
<proteinExistence type="predicted"/>
<protein>
    <recommendedName>
        <fullName evidence="3">TNase-like domain-containing protein</fullName>
    </recommendedName>
</protein>